<dbReference type="OrthoDB" id="81320at2"/>
<protein>
    <submittedName>
        <fullName evidence="1">Uncharacterized protein</fullName>
    </submittedName>
</protein>
<sequence length="175" mass="19786">MKKIFLLIAILAIDVLSCGNNDNKNISAAPENNTQNVEQIIQQHASNEININQNSSSDREYSGNLAKGMDEEFTTDGKLHEEKFLNKTFGYTDTSDSFKIQKDSQGYFLTKYIDDSPEQDGSGSTKEEKVRLKLEKGTILQEVSNEPLAYAYDTKLKKMVFLNPENDYRIILATD</sequence>
<reference evidence="1 2" key="1">
    <citation type="submission" date="2019-07" db="EMBL/GenBank/DDBJ databases">
        <title>Complete Genome Sequence of Leptotrichia trevisanii Strain JMUB3870.</title>
        <authorList>
            <person name="Watanabe S."/>
            <person name="Cui L."/>
        </authorList>
    </citation>
    <scope>NUCLEOTIDE SEQUENCE [LARGE SCALE GENOMIC DNA]</scope>
    <source>
        <strain evidence="1 2">JMUB3870</strain>
    </source>
</reference>
<evidence type="ECO:0000313" key="2">
    <source>
        <dbReference type="Proteomes" id="UP000422644"/>
    </source>
</evidence>
<evidence type="ECO:0000313" key="1">
    <source>
        <dbReference type="EMBL" id="BBM44294.1"/>
    </source>
</evidence>
<proteinExistence type="predicted"/>
<organism evidence="1 2">
    <name type="scientific">Leptotrichia trevisanii</name>
    <dbReference type="NCBI Taxonomy" id="109328"/>
    <lineage>
        <taxon>Bacteria</taxon>
        <taxon>Fusobacteriati</taxon>
        <taxon>Fusobacteriota</taxon>
        <taxon>Fusobacteriia</taxon>
        <taxon>Fusobacteriales</taxon>
        <taxon>Leptotrichiaceae</taxon>
        <taxon>Leptotrichia</taxon>
    </lineage>
</organism>
<keyword evidence="2" id="KW-1185">Reference proteome</keyword>
<accession>A0A510JYK8</accession>
<dbReference type="RefSeq" id="WP_155282383.1">
    <property type="nucleotide sequence ID" value="NZ_AP019831.1"/>
</dbReference>
<dbReference type="Proteomes" id="UP000422644">
    <property type="component" value="Chromosome"/>
</dbReference>
<dbReference type="EMBL" id="AP019831">
    <property type="protein sequence ID" value="BBM44294.1"/>
    <property type="molecule type" value="Genomic_DNA"/>
</dbReference>
<dbReference type="AlphaFoldDB" id="A0A510JYK8"/>
<name>A0A510JYK8_9FUSO</name>
<gene>
    <name evidence="1" type="ORF">JMUB3870_0401</name>
</gene>